<dbReference type="AlphaFoldDB" id="A0A1I2B4Q8"/>
<dbReference type="Pfam" id="PF01613">
    <property type="entry name" value="Flavin_Reduct"/>
    <property type="match status" value="1"/>
</dbReference>
<feature type="region of interest" description="Disordered" evidence="2">
    <location>
        <begin position="1"/>
        <end position="33"/>
    </location>
</feature>
<dbReference type="RefSeq" id="WP_245795817.1">
    <property type="nucleotide sequence ID" value="NZ_FONG01000003.1"/>
</dbReference>
<evidence type="ECO:0000259" key="3">
    <source>
        <dbReference type="SMART" id="SM00903"/>
    </source>
</evidence>
<sequence>MASATSSKAVAPPGQQAGARSPAGGPMSLHQAHPVDGRSLRTVCGMFVTGVTVITSGEAGNAEGTTVNSFTSVSLDPPLVLFCLHNESRLRSVVKESGKFVVNFLQGQQEGVALAFAGKGTAEIHDVANHPSVTGVPVLSEALAFLSCQVADEFDGGDHTIFVGRVVELGVPRQHQEPLVFYRGWLGALEEELRGVHPIFDG</sequence>
<protein>
    <submittedName>
        <fullName evidence="4">NADH-FMN oxidoreductase RutF, flavin reductase (DIM6/NTAB) family</fullName>
    </submittedName>
</protein>
<evidence type="ECO:0000256" key="1">
    <source>
        <dbReference type="ARBA" id="ARBA00023002"/>
    </source>
</evidence>
<dbReference type="InterPro" id="IPR002563">
    <property type="entry name" value="Flavin_Rdtase-like_dom"/>
</dbReference>
<dbReference type="EMBL" id="FONG01000003">
    <property type="protein sequence ID" value="SFE51155.1"/>
    <property type="molecule type" value="Genomic_DNA"/>
</dbReference>
<evidence type="ECO:0000313" key="5">
    <source>
        <dbReference type="Proteomes" id="UP000199323"/>
    </source>
</evidence>
<keyword evidence="5" id="KW-1185">Reference proteome</keyword>
<dbReference type="Gene3D" id="2.30.110.10">
    <property type="entry name" value="Electron Transport, Fmn-binding Protein, Chain A"/>
    <property type="match status" value="1"/>
</dbReference>
<evidence type="ECO:0000256" key="2">
    <source>
        <dbReference type="SAM" id="MobiDB-lite"/>
    </source>
</evidence>
<dbReference type="PANTHER" id="PTHR30466">
    <property type="entry name" value="FLAVIN REDUCTASE"/>
    <property type="match status" value="1"/>
</dbReference>
<proteinExistence type="predicted"/>
<keyword evidence="1" id="KW-0560">Oxidoreductase</keyword>
<dbReference type="PANTHER" id="PTHR30466:SF1">
    <property type="entry name" value="FMN REDUCTASE (NADH) RUTF"/>
    <property type="match status" value="1"/>
</dbReference>
<reference evidence="4 5" key="1">
    <citation type="submission" date="2016-10" db="EMBL/GenBank/DDBJ databases">
        <authorList>
            <person name="de Groot N.N."/>
        </authorList>
    </citation>
    <scope>NUCLEOTIDE SEQUENCE [LARGE SCALE GENOMIC DNA]</scope>
    <source>
        <strain evidence="4 5">CGMCC 4.3510</strain>
    </source>
</reference>
<dbReference type="STRING" id="380248.SAMN05216251_103354"/>
<dbReference type="Proteomes" id="UP000199323">
    <property type="component" value="Unassembled WGS sequence"/>
</dbReference>
<dbReference type="InterPro" id="IPR050268">
    <property type="entry name" value="NADH-dep_flavin_reductase"/>
</dbReference>
<dbReference type="SUPFAM" id="SSF50475">
    <property type="entry name" value="FMN-binding split barrel"/>
    <property type="match status" value="1"/>
</dbReference>
<organism evidence="4 5">
    <name type="scientific">Actinacidiphila alni</name>
    <dbReference type="NCBI Taxonomy" id="380248"/>
    <lineage>
        <taxon>Bacteria</taxon>
        <taxon>Bacillati</taxon>
        <taxon>Actinomycetota</taxon>
        <taxon>Actinomycetes</taxon>
        <taxon>Kitasatosporales</taxon>
        <taxon>Streptomycetaceae</taxon>
        <taxon>Actinacidiphila</taxon>
    </lineage>
</organism>
<dbReference type="InterPro" id="IPR012349">
    <property type="entry name" value="Split_barrel_FMN-bd"/>
</dbReference>
<gene>
    <name evidence="4" type="ORF">SAMN05216251_103354</name>
</gene>
<accession>A0A1I2B4Q8</accession>
<dbReference type="GO" id="GO:0010181">
    <property type="term" value="F:FMN binding"/>
    <property type="evidence" value="ECO:0007669"/>
    <property type="project" value="InterPro"/>
</dbReference>
<dbReference type="SMART" id="SM00903">
    <property type="entry name" value="Flavin_Reduct"/>
    <property type="match status" value="1"/>
</dbReference>
<evidence type="ECO:0000313" key="4">
    <source>
        <dbReference type="EMBL" id="SFE51155.1"/>
    </source>
</evidence>
<name>A0A1I2B4Q8_9ACTN</name>
<feature type="domain" description="Flavin reductase like" evidence="3">
    <location>
        <begin position="44"/>
        <end position="188"/>
    </location>
</feature>
<dbReference type="GO" id="GO:0042602">
    <property type="term" value="F:riboflavin reductase (NADPH) activity"/>
    <property type="evidence" value="ECO:0007669"/>
    <property type="project" value="TreeGrafter"/>
</dbReference>